<dbReference type="FunFam" id="3.40.50.150:FF:000077">
    <property type="entry name" value="HemK methyltransferase family member 2"/>
    <property type="match status" value="1"/>
</dbReference>
<dbReference type="Proteomes" id="UP000037069">
    <property type="component" value="Unassembled WGS sequence"/>
</dbReference>
<evidence type="ECO:0000256" key="15">
    <source>
        <dbReference type="ARBA" id="ARBA00093624"/>
    </source>
</evidence>
<evidence type="ECO:0000256" key="5">
    <source>
        <dbReference type="ARBA" id="ARBA00022691"/>
    </source>
</evidence>
<keyword evidence="20" id="KW-1185">Reference proteome</keyword>
<evidence type="ECO:0000256" key="3">
    <source>
        <dbReference type="ARBA" id="ARBA00022603"/>
    </source>
</evidence>
<evidence type="ECO:0000313" key="20">
    <source>
        <dbReference type="Proteomes" id="UP000037069"/>
    </source>
</evidence>
<dbReference type="InterPro" id="IPR029063">
    <property type="entry name" value="SAM-dependent_MTases_sf"/>
</dbReference>
<evidence type="ECO:0000256" key="4">
    <source>
        <dbReference type="ARBA" id="ARBA00022679"/>
    </source>
</evidence>
<dbReference type="GO" id="GO:0036009">
    <property type="term" value="F:protein-glutamine N-methyltransferase activity"/>
    <property type="evidence" value="ECO:0007669"/>
    <property type="project" value="UniProtKB-ARBA"/>
</dbReference>
<dbReference type="GO" id="GO:0003676">
    <property type="term" value="F:nucleic acid binding"/>
    <property type="evidence" value="ECO:0007669"/>
    <property type="project" value="InterPro"/>
</dbReference>
<evidence type="ECO:0000256" key="9">
    <source>
        <dbReference type="ARBA" id="ARBA00053180"/>
    </source>
</evidence>
<evidence type="ECO:0000256" key="8">
    <source>
        <dbReference type="ARBA" id="ARBA00050903"/>
    </source>
</evidence>
<dbReference type="GO" id="GO:0035657">
    <property type="term" value="C:eRF1 methyltransferase complex"/>
    <property type="evidence" value="ECO:0007669"/>
    <property type="project" value="TreeGrafter"/>
</dbReference>
<dbReference type="InterPro" id="IPR052190">
    <property type="entry name" value="Euk-Arch_PrmC-MTase"/>
</dbReference>
<dbReference type="SUPFAM" id="SSF53335">
    <property type="entry name" value="S-adenosyl-L-methionine-dependent methyltransferases"/>
    <property type="match status" value="1"/>
</dbReference>
<organism evidence="19 20">
    <name type="scientific">Lucilia cuprina</name>
    <name type="common">Green bottle fly</name>
    <name type="synonym">Australian sheep blowfly</name>
    <dbReference type="NCBI Taxonomy" id="7375"/>
    <lineage>
        <taxon>Eukaryota</taxon>
        <taxon>Metazoa</taxon>
        <taxon>Ecdysozoa</taxon>
        <taxon>Arthropoda</taxon>
        <taxon>Hexapoda</taxon>
        <taxon>Insecta</taxon>
        <taxon>Pterygota</taxon>
        <taxon>Neoptera</taxon>
        <taxon>Endopterygota</taxon>
        <taxon>Diptera</taxon>
        <taxon>Brachycera</taxon>
        <taxon>Muscomorpha</taxon>
        <taxon>Oestroidea</taxon>
        <taxon>Calliphoridae</taxon>
        <taxon>Luciliinae</taxon>
        <taxon>Lucilia</taxon>
    </lineage>
</organism>
<comment type="caution">
    <text evidence="19">The sequence shown here is derived from an EMBL/GenBank/DDBJ whole genome shotgun (WGS) entry which is preliminary data.</text>
</comment>
<comment type="subcellular location">
    <subcellularLocation>
        <location evidence="1">Nucleus</location>
    </subcellularLocation>
</comment>
<dbReference type="STRING" id="7375.A0A0L0CFV6"/>
<gene>
    <name evidence="19" type="ORF">FF38_14332</name>
</gene>
<dbReference type="InterPro" id="IPR002052">
    <property type="entry name" value="DNA_methylase_N6_adenine_CS"/>
</dbReference>
<dbReference type="PANTHER" id="PTHR45875:SF1">
    <property type="entry name" value="METHYLTRANSFERASE N6AMT1"/>
    <property type="match status" value="1"/>
</dbReference>
<evidence type="ECO:0000256" key="17">
    <source>
        <dbReference type="SAM" id="Coils"/>
    </source>
</evidence>
<evidence type="ECO:0000313" key="19">
    <source>
        <dbReference type="EMBL" id="KNC31293.1"/>
    </source>
</evidence>
<dbReference type="PANTHER" id="PTHR45875">
    <property type="entry name" value="METHYLTRANSFERASE N6AMT1"/>
    <property type="match status" value="1"/>
</dbReference>
<evidence type="ECO:0000259" key="18">
    <source>
        <dbReference type="Pfam" id="PF05175"/>
    </source>
</evidence>
<evidence type="ECO:0000256" key="12">
    <source>
        <dbReference type="ARBA" id="ARBA00076540"/>
    </source>
</evidence>
<dbReference type="CDD" id="cd02440">
    <property type="entry name" value="AdoMet_MTases"/>
    <property type="match status" value="1"/>
</dbReference>
<evidence type="ECO:0000256" key="10">
    <source>
        <dbReference type="ARBA" id="ARBA00062344"/>
    </source>
</evidence>
<dbReference type="GO" id="GO:0032259">
    <property type="term" value="P:methylation"/>
    <property type="evidence" value="ECO:0007669"/>
    <property type="project" value="UniProtKB-KW"/>
</dbReference>
<sequence>MDKDSDSTVTSLDENTENFCNNQTRDILAEGILNIFKPVVEKLDERIQATRQSQIELKAQLDVLSMQLRDIERAQHNIPEFSDKVKELINVKHKVTVIANILTTSQERLNGLHPIKAIQYFLTMETPHIDHLTAQDFEHVYEPAEDSFLLLDALESDLDFIEHKLQPTVCLEIGPGSGVIITALSKRLTCNTLCLACDINPYACRVTKRTAVRNTTRVDCIRGNLADALNTQKIDLLIFNPPYVVTSDEELKQINKFGDCTEDNLVYSWAGGQHGRRIIDVLIEKLPNILSAQGVFYLLLLRENKPKEIMEKLMHMGFKSETLIERRIPGEYLYVLKIKH</sequence>
<evidence type="ECO:0000256" key="1">
    <source>
        <dbReference type="ARBA" id="ARBA00004123"/>
    </source>
</evidence>
<evidence type="ECO:0000256" key="16">
    <source>
        <dbReference type="ARBA" id="ARBA00093667"/>
    </source>
</evidence>
<comment type="similarity">
    <text evidence="2">Belongs to the eukaryotic/archaeal PrmC-related family.</text>
</comment>
<protein>
    <recommendedName>
        <fullName evidence="15">Methyltransferase HEMK2</fullName>
    </recommendedName>
    <alternativeName>
        <fullName evidence="14">HemK methyltransferase family member 2</fullName>
    </alternativeName>
    <alternativeName>
        <fullName evidence="12">Lysine N-methyltransferase 9</fullName>
    </alternativeName>
    <alternativeName>
        <fullName evidence="11">Methylarsonite methyltransferase N6AMT1</fullName>
    </alternativeName>
    <alternativeName>
        <fullName evidence="16">Methyltransferase N6AMT1</fullName>
    </alternativeName>
    <alternativeName>
        <fullName evidence="13">Protein N(5)-glutamine methyltransferase</fullName>
    </alternativeName>
</protein>
<comment type="catalytic activity">
    <reaction evidence="7">
        <text>L-lysyl-[histone] + S-adenosyl-L-methionine = N(6)-methyl-L-lysyl-[histone] + S-adenosyl-L-homocysteine + H(+)</text>
        <dbReference type="Rhea" id="RHEA:10024"/>
        <dbReference type="Rhea" id="RHEA-COMP:9845"/>
        <dbReference type="Rhea" id="RHEA-COMP:9846"/>
        <dbReference type="ChEBI" id="CHEBI:15378"/>
        <dbReference type="ChEBI" id="CHEBI:29969"/>
        <dbReference type="ChEBI" id="CHEBI:57856"/>
        <dbReference type="ChEBI" id="CHEBI:59789"/>
        <dbReference type="ChEBI" id="CHEBI:61929"/>
    </reaction>
    <physiologicalReaction direction="left-to-right" evidence="7">
        <dbReference type="Rhea" id="RHEA:10025"/>
    </physiologicalReaction>
</comment>
<dbReference type="OrthoDB" id="5399166at2759"/>
<feature type="coiled-coil region" evidence="17">
    <location>
        <begin position="40"/>
        <end position="74"/>
    </location>
</feature>
<evidence type="ECO:0000256" key="6">
    <source>
        <dbReference type="ARBA" id="ARBA00023242"/>
    </source>
</evidence>
<accession>A0A0L0CFV6</accession>
<evidence type="ECO:0000256" key="14">
    <source>
        <dbReference type="ARBA" id="ARBA00083337"/>
    </source>
</evidence>
<comment type="catalytic activity">
    <reaction evidence="8">
        <text>methylarsonous acid + S-adenosyl-L-methionine = dimethylarsinate + S-adenosyl-L-homocysteine + 2 H(+)</text>
        <dbReference type="Rhea" id="RHEA:11684"/>
        <dbReference type="ChEBI" id="CHEBI:15378"/>
        <dbReference type="ChEBI" id="CHEBI:16223"/>
        <dbReference type="ChEBI" id="CHEBI:17826"/>
        <dbReference type="ChEBI" id="CHEBI:57856"/>
        <dbReference type="ChEBI" id="CHEBI:59789"/>
    </reaction>
</comment>
<dbReference type="NCBIfam" id="TIGR00537">
    <property type="entry name" value="hemK_rel_arch"/>
    <property type="match status" value="1"/>
</dbReference>
<dbReference type="Pfam" id="PF14712">
    <property type="entry name" value="Snapin_Pallidin"/>
    <property type="match status" value="1"/>
</dbReference>
<keyword evidence="4" id="KW-0808">Transferase</keyword>
<dbReference type="PROSITE" id="PS00092">
    <property type="entry name" value="N6_MTASE"/>
    <property type="match status" value="1"/>
</dbReference>
<feature type="domain" description="Methyltransferase small" evidence="18">
    <location>
        <begin position="167"/>
        <end position="256"/>
    </location>
</feature>
<proteinExistence type="inferred from homology"/>
<dbReference type="OMA" id="PTICVEL"/>
<dbReference type="AlphaFoldDB" id="A0A0L0CFV6"/>
<evidence type="ECO:0000256" key="11">
    <source>
        <dbReference type="ARBA" id="ARBA00075330"/>
    </source>
</evidence>
<keyword evidence="5" id="KW-0949">S-adenosyl-L-methionine</keyword>
<dbReference type="InterPro" id="IPR028119">
    <property type="entry name" value="Snapin/Pallidin/Snn1"/>
</dbReference>
<keyword evidence="17" id="KW-0175">Coiled coil</keyword>
<dbReference type="Gene3D" id="3.40.50.150">
    <property type="entry name" value="Vaccinia Virus protein VP39"/>
    <property type="match status" value="1"/>
</dbReference>
<name>A0A0L0CFV6_LUCCU</name>
<dbReference type="InterPro" id="IPR007848">
    <property type="entry name" value="Small_mtfrase_dom"/>
</dbReference>
<keyword evidence="3" id="KW-0489">Methyltransferase</keyword>
<evidence type="ECO:0000256" key="13">
    <source>
        <dbReference type="ARBA" id="ARBA00080992"/>
    </source>
</evidence>
<evidence type="ECO:0000256" key="2">
    <source>
        <dbReference type="ARBA" id="ARBA00006149"/>
    </source>
</evidence>
<dbReference type="GO" id="GO:0005634">
    <property type="term" value="C:nucleus"/>
    <property type="evidence" value="ECO:0007669"/>
    <property type="project" value="UniProtKB-SubCell"/>
</dbReference>
<comment type="function">
    <text evidence="9">Methyltransferase that can methylate proteins and, to a lower extent, arsenic. Catalytic subunit of a heterodimer with TRMT112, which monomethylates 'Lys-12' of histone H4 (H4K12me1), a modification present at the promoters of numerous genes encoding cell cycle regulators. Catalytic subunit of a heterodimer with TRMT112, which catalyzes N5-methylation of Glu residue of proteins with a Gly-Gln-Xaa-Xaa-Xaa-Arg motif. Methylates ETF1 on 'Gln-185'; ETF1 needs to be complexed to ERF3 in its GTP-bound form to be efficiently methylated. May also play a role in the modulation of arsenic-induced toxicity by mediating the conversion of monomethylarsonous acid (3+) into the less toxic dimethylarsonic acid. It however only plays a limited role in arsenic metabolism compared with AS3MT.</text>
</comment>
<dbReference type="Pfam" id="PF05175">
    <property type="entry name" value="MTS"/>
    <property type="match status" value="1"/>
</dbReference>
<evidence type="ECO:0000256" key="7">
    <source>
        <dbReference type="ARBA" id="ARBA00048619"/>
    </source>
</evidence>
<dbReference type="InterPro" id="IPR004557">
    <property type="entry name" value="PrmC-related"/>
</dbReference>
<comment type="subunit">
    <text evidence="10">Heterodimer; heterodimerization with TRMT112 is required for S-adenosyl-L-methionine-binding.</text>
</comment>
<dbReference type="EMBL" id="JRES01000438">
    <property type="protein sequence ID" value="KNC31293.1"/>
    <property type="molecule type" value="Genomic_DNA"/>
</dbReference>
<reference evidence="19 20" key="1">
    <citation type="journal article" date="2015" name="Nat. Commun.">
        <title>Lucilia cuprina genome unlocks parasitic fly biology to underpin future interventions.</title>
        <authorList>
            <person name="Anstead C.A."/>
            <person name="Korhonen P.K."/>
            <person name="Young N.D."/>
            <person name="Hall R.S."/>
            <person name="Jex A.R."/>
            <person name="Murali S.C."/>
            <person name="Hughes D.S."/>
            <person name="Lee S.F."/>
            <person name="Perry T."/>
            <person name="Stroehlein A.J."/>
            <person name="Ansell B.R."/>
            <person name="Breugelmans B."/>
            <person name="Hofmann A."/>
            <person name="Qu J."/>
            <person name="Dugan S."/>
            <person name="Lee S.L."/>
            <person name="Chao H."/>
            <person name="Dinh H."/>
            <person name="Han Y."/>
            <person name="Doddapaneni H.V."/>
            <person name="Worley K.C."/>
            <person name="Muzny D.M."/>
            <person name="Ioannidis P."/>
            <person name="Waterhouse R.M."/>
            <person name="Zdobnov E.M."/>
            <person name="James P.J."/>
            <person name="Bagnall N.H."/>
            <person name="Kotze A.C."/>
            <person name="Gibbs R.A."/>
            <person name="Richards S."/>
            <person name="Batterham P."/>
            <person name="Gasser R.B."/>
        </authorList>
    </citation>
    <scope>NUCLEOTIDE SEQUENCE [LARGE SCALE GENOMIC DNA]</scope>
    <source>
        <strain evidence="19 20">LS</strain>
        <tissue evidence="19">Full body</tissue>
    </source>
</reference>
<keyword evidence="6" id="KW-0539">Nucleus</keyword>